<dbReference type="PANTHER" id="PTHR11769:SF35">
    <property type="entry name" value="HYALURONIDASE"/>
    <property type="match status" value="1"/>
</dbReference>
<protein>
    <recommendedName>
        <fullName evidence="3">Hyaluronidase</fullName>
        <ecNumber evidence="3">3.2.1.35</ecNumber>
    </recommendedName>
</protein>
<proteinExistence type="inferred from homology"/>
<dbReference type="GO" id="GO:0030214">
    <property type="term" value="P:hyaluronan catabolic process"/>
    <property type="evidence" value="ECO:0007669"/>
    <property type="project" value="TreeGrafter"/>
</dbReference>
<dbReference type="AlphaFoldDB" id="A0A0K0F7V4"/>
<keyword evidence="3" id="KW-0326">Glycosidase</keyword>
<comment type="similarity">
    <text evidence="1 3">Belongs to the glycosyl hydrolase 56 family.</text>
</comment>
<dbReference type="GO" id="GO:0004415">
    <property type="term" value="F:hyalurononglucosaminidase activity"/>
    <property type="evidence" value="ECO:0007669"/>
    <property type="project" value="UniProtKB-UniRule"/>
</dbReference>
<accession>A0A0K0F7V4</accession>
<dbReference type="PANTHER" id="PTHR11769">
    <property type="entry name" value="HYALURONIDASE"/>
    <property type="match status" value="1"/>
</dbReference>
<evidence type="ECO:0000313" key="6">
    <source>
        <dbReference type="WBParaSite" id="SVE_0490100.1"/>
    </source>
</evidence>
<dbReference type="InterPro" id="IPR018155">
    <property type="entry name" value="Hyaluronidase"/>
</dbReference>
<feature type="chain" id="PRO_5005329285" description="Hyaluronidase" evidence="4">
    <location>
        <begin position="19"/>
        <end position="404"/>
    </location>
</feature>
<sequence>MNKIIIAVFVFAIPTTQASHLTPTKIYWNIPTDVCSKSGTHIPLQDYGVTFNSGQQFYGDKIATIYEENIGLYPHLVKINDSYSQFINGGIPQNVDIKKHLTKLTENINRLLPDKKYNGLAIIDVEQWRPLFSANWNKKSIYKEESIKNVIKQFPNMTEKDLLKLAEEQFNEGALNFLVTTIKRCKLLRPLAIWGFYGFPMCDMNGYKRKGQYCYSDRNDKLTKFLKYADAIYPTSYIYGGHKYENQKRYNKAVLKEAKRLNKLLQKLGNSKKEIIVFHKIDIYDKATKDKPTNFYDPYQLCISHGQCVAKGCEGIVIWSTSKDMLERCERVKKFIDLQFRPYIQMLNEIHETYKENNHNLTTSKIESMCDKYLTLDNIKKWCNVEFYGEKCLYIKNTSSIATW</sequence>
<dbReference type="InterPro" id="IPR017853">
    <property type="entry name" value="GH"/>
</dbReference>
<evidence type="ECO:0000313" key="5">
    <source>
        <dbReference type="Proteomes" id="UP000035680"/>
    </source>
</evidence>
<feature type="signal peptide" evidence="4">
    <location>
        <begin position="1"/>
        <end position="18"/>
    </location>
</feature>
<dbReference type="Proteomes" id="UP000035680">
    <property type="component" value="Unassembled WGS sequence"/>
</dbReference>
<reference evidence="6" key="2">
    <citation type="submission" date="2015-08" db="UniProtKB">
        <authorList>
            <consortium name="WormBaseParasite"/>
        </authorList>
    </citation>
    <scope>IDENTIFICATION</scope>
</reference>
<keyword evidence="4" id="KW-0732">Signal</keyword>
<keyword evidence="2" id="KW-1015">Disulfide bond</keyword>
<dbReference type="STRING" id="75913.A0A0K0F7V4"/>
<dbReference type="Gene3D" id="3.20.20.70">
    <property type="entry name" value="Aldolase class I"/>
    <property type="match status" value="1"/>
</dbReference>
<dbReference type="GO" id="GO:0005975">
    <property type="term" value="P:carbohydrate metabolic process"/>
    <property type="evidence" value="ECO:0007669"/>
    <property type="project" value="InterPro"/>
</dbReference>
<name>A0A0K0F7V4_STRVS</name>
<dbReference type="WBParaSite" id="SVE_0490100.1">
    <property type="protein sequence ID" value="SVE_0490100.1"/>
    <property type="gene ID" value="SVE_0490100"/>
</dbReference>
<dbReference type="PRINTS" id="PR00846">
    <property type="entry name" value="GLHYDRLASE56"/>
</dbReference>
<dbReference type="EC" id="3.2.1.35" evidence="3"/>
<keyword evidence="5" id="KW-1185">Reference proteome</keyword>
<comment type="catalytic activity">
    <reaction evidence="3">
        <text>Random hydrolysis of (1-&gt;4)-linkages between N-acetyl-beta-D-glucosamine and D-glucuronate residues in hyaluronate.</text>
        <dbReference type="EC" id="3.2.1.35"/>
    </reaction>
</comment>
<dbReference type="InterPro" id="IPR013785">
    <property type="entry name" value="Aldolase_TIM"/>
</dbReference>
<evidence type="ECO:0000256" key="3">
    <source>
        <dbReference type="RuleBase" id="RU610713"/>
    </source>
</evidence>
<evidence type="ECO:0000256" key="1">
    <source>
        <dbReference type="ARBA" id="ARBA00008871"/>
    </source>
</evidence>
<keyword evidence="3" id="KW-0378">Hydrolase</keyword>
<evidence type="ECO:0000256" key="4">
    <source>
        <dbReference type="SAM" id="SignalP"/>
    </source>
</evidence>
<dbReference type="Pfam" id="PF01630">
    <property type="entry name" value="Glyco_hydro_56"/>
    <property type="match status" value="1"/>
</dbReference>
<dbReference type="SUPFAM" id="SSF51445">
    <property type="entry name" value="(Trans)glycosidases"/>
    <property type="match status" value="1"/>
</dbReference>
<organism evidence="5 6">
    <name type="scientific">Strongyloides venezuelensis</name>
    <name type="common">Threadworm</name>
    <dbReference type="NCBI Taxonomy" id="75913"/>
    <lineage>
        <taxon>Eukaryota</taxon>
        <taxon>Metazoa</taxon>
        <taxon>Ecdysozoa</taxon>
        <taxon>Nematoda</taxon>
        <taxon>Chromadorea</taxon>
        <taxon>Rhabditida</taxon>
        <taxon>Tylenchina</taxon>
        <taxon>Panagrolaimomorpha</taxon>
        <taxon>Strongyloidoidea</taxon>
        <taxon>Strongyloididae</taxon>
        <taxon>Strongyloides</taxon>
    </lineage>
</organism>
<reference evidence="5" key="1">
    <citation type="submission" date="2014-07" db="EMBL/GenBank/DDBJ databases">
        <authorList>
            <person name="Martin A.A"/>
            <person name="De Silva N."/>
        </authorList>
    </citation>
    <scope>NUCLEOTIDE SEQUENCE</scope>
</reference>
<evidence type="ECO:0000256" key="2">
    <source>
        <dbReference type="ARBA" id="ARBA00023157"/>
    </source>
</evidence>